<dbReference type="EMBL" id="CM023490">
    <property type="protein sequence ID" value="KAH6943060.1"/>
    <property type="molecule type" value="Genomic_DNA"/>
</dbReference>
<protein>
    <submittedName>
        <fullName evidence="1">Uncharacterized protein</fullName>
    </submittedName>
</protein>
<accession>A0ACB7T800</accession>
<keyword evidence="2" id="KW-1185">Reference proteome</keyword>
<evidence type="ECO:0000313" key="2">
    <source>
        <dbReference type="Proteomes" id="UP000821845"/>
    </source>
</evidence>
<proteinExistence type="predicted"/>
<comment type="caution">
    <text evidence="1">The sequence shown here is derived from an EMBL/GenBank/DDBJ whole genome shotgun (WGS) entry which is preliminary data.</text>
</comment>
<organism evidence="1 2">
    <name type="scientific">Hyalomma asiaticum</name>
    <name type="common">Tick</name>
    <dbReference type="NCBI Taxonomy" id="266040"/>
    <lineage>
        <taxon>Eukaryota</taxon>
        <taxon>Metazoa</taxon>
        <taxon>Ecdysozoa</taxon>
        <taxon>Arthropoda</taxon>
        <taxon>Chelicerata</taxon>
        <taxon>Arachnida</taxon>
        <taxon>Acari</taxon>
        <taxon>Parasitiformes</taxon>
        <taxon>Ixodida</taxon>
        <taxon>Ixodoidea</taxon>
        <taxon>Ixodidae</taxon>
        <taxon>Hyalomminae</taxon>
        <taxon>Hyalomma</taxon>
    </lineage>
</organism>
<evidence type="ECO:0000313" key="1">
    <source>
        <dbReference type="EMBL" id="KAH6943060.1"/>
    </source>
</evidence>
<sequence length="826" mass="91793">MPKPKAPRNSWRQQPRSNASLSPAAEPTQPSSSTGATSSRQPSPVQRPHTPSPVTLHHEPGNKELPSSLQPQPAAATPHEVKLPQGSAVKASVEAAAPSPGAGKRKVAARRHQRGQHNVPSPRKKGASASPVNHQASLKALNTLLDEHATPASNTDSTARMRRQMAYYGCRSVHCAVIFVVALFAVLVVFIAYLRLRSLRVAVELCRTDSCYAYRQRLSTQLDNSVDPCDNFAAYVCGHWKPEKQFGDLSHSTFADMVMTWRNGFHDILEKGAANLPIGRKAVTMYESCMTQSQPDIRTFHEFVRAHGLAWPEAAGGRPPLEILFDLAFNWDMNLWFRLELLPGTENDTRRRLLITANEYVSYWDVAFEQIPEGKFATLYNAMVIIFGGDKSKLVSENKTKEVYKTMRSVLRVLVRAGTRMVHSPALFPLRDLKNYTDLLSAEHVLDVINKTVKINPPFRVDELLVFNDIELLHAMLGIISRYDDSTLLSHLSWLFVYANGAVADPAAVLHALHGSTEWATAERPRYCAVQVEASYKILVAALAAVTVFSKEERSTINEHLGAVQQLAAQKASSALWLDKKTKRRAMRKLRRVRTRLWPAPQFFTGEVLERTYGKFPDDNDTSFTKLWVETRRIGRQLLGTRAGAFAQSLMESTALPYVRLSIGALAPPLYYPEGTKSMLYGGLGYFYAKNLIQAVDTAGAKVDAQGRIVSSWLSQASQPEFERRVHDCLEENATVFPEVPAMEVAHAAFQQHRLPNDSRLSMVLRSAALKVHSHRRRGGKAAKRAFHRGKAASARTCSDRSAARAAEETGHRALLTTCAAISWHS</sequence>
<name>A0ACB7T800_HYAAI</name>
<dbReference type="Proteomes" id="UP000821845">
    <property type="component" value="Chromosome 10"/>
</dbReference>
<reference evidence="1" key="1">
    <citation type="submission" date="2020-05" db="EMBL/GenBank/DDBJ databases">
        <title>Large-scale comparative analyses of tick genomes elucidate their genetic diversity and vector capacities.</title>
        <authorList>
            <person name="Jia N."/>
            <person name="Wang J."/>
            <person name="Shi W."/>
            <person name="Du L."/>
            <person name="Sun Y."/>
            <person name="Zhan W."/>
            <person name="Jiang J."/>
            <person name="Wang Q."/>
            <person name="Zhang B."/>
            <person name="Ji P."/>
            <person name="Sakyi L.B."/>
            <person name="Cui X."/>
            <person name="Yuan T."/>
            <person name="Jiang B."/>
            <person name="Yang W."/>
            <person name="Lam T.T.-Y."/>
            <person name="Chang Q."/>
            <person name="Ding S."/>
            <person name="Wang X."/>
            <person name="Zhu J."/>
            <person name="Ruan X."/>
            <person name="Zhao L."/>
            <person name="Wei J."/>
            <person name="Que T."/>
            <person name="Du C."/>
            <person name="Cheng J."/>
            <person name="Dai P."/>
            <person name="Han X."/>
            <person name="Huang E."/>
            <person name="Gao Y."/>
            <person name="Liu J."/>
            <person name="Shao H."/>
            <person name="Ye R."/>
            <person name="Li L."/>
            <person name="Wei W."/>
            <person name="Wang X."/>
            <person name="Wang C."/>
            <person name="Yang T."/>
            <person name="Huo Q."/>
            <person name="Li W."/>
            <person name="Guo W."/>
            <person name="Chen H."/>
            <person name="Zhou L."/>
            <person name="Ni X."/>
            <person name="Tian J."/>
            <person name="Zhou Y."/>
            <person name="Sheng Y."/>
            <person name="Liu T."/>
            <person name="Pan Y."/>
            <person name="Xia L."/>
            <person name="Li J."/>
            <person name="Zhao F."/>
            <person name="Cao W."/>
        </authorList>
    </citation>
    <scope>NUCLEOTIDE SEQUENCE</scope>
    <source>
        <strain evidence="1">Hyas-2018</strain>
    </source>
</reference>
<gene>
    <name evidence="1" type="ORF">HPB50_014922</name>
</gene>